<dbReference type="Pfam" id="PF13683">
    <property type="entry name" value="rve_3"/>
    <property type="match status" value="1"/>
</dbReference>
<sequence>MPHRDRITTIHICYSLWKQGVSPEQMPVELGIHRATVYRWIRGFKRKGLKKFIRDYVAAKKGRRQPRKTDPALKARIFAIRDEYKKCCGEKIQFILQRDYHTTIAISTIYRILGEKYQLRSKWKKYSVRGFVRKGEKPREVIQTDTVDLGHLYAFTAIDTFTKEVSVTIASRLTALAGREALKAQLQQFGKIDHIQRDGGPEFKREWQDYALKHIASIRTARPYKKNEQTFIERFNGILRKECLGYLHYKKRDLHIVQQRVNEYLEYYHTKRPHLSLNMQTPKEFAMSHLT</sequence>
<dbReference type="PANTHER" id="PTHR47515">
    <property type="entry name" value="LOW CALCIUM RESPONSE LOCUS PROTEIN T"/>
    <property type="match status" value="1"/>
</dbReference>
<dbReference type="GO" id="GO:0015074">
    <property type="term" value="P:DNA integration"/>
    <property type="evidence" value="ECO:0007669"/>
    <property type="project" value="InterPro"/>
</dbReference>
<dbReference type="SUPFAM" id="SSF53098">
    <property type="entry name" value="Ribonuclease H-like"/>
    <property type="match status" value="1"/>
</dbReference>
<dbReference type="InterPro" id="IPR009057">
    <property type="entry name" value="Homeodomain-like_sf"/>
</dbReference>
<accession>A0A1G2BUH6</accession>
<evidence type="ECO:0000313" key="2">
    <source>
        <dbReference type="EMBL" id="OGY92763.1"/>
    </source>
</evidence>
<dbReference type="InterPro" id="IPR036397">
    <property type="entry name" value="RNaseH_sf"/>
</dbReference>
<proteinExistence type="predicted"/>
<dbReference type="EMBL" id="MHKN01000010">
    <property type="protein sequence ID" value="OGY92763.1"/>
    <property type="molecule type" value="Genomic_DNA"/>
</dbReference>
<protein>
    <recommendedName>
        <fullName evidence="1">Integrase catalytic domain-containing protein</fullName>
    </recommendedName>
</protein>
<dbReference type="AlphaFoldDB" id="A0A1G2BUH6"/>
<dbReference type="Gene3D" id="3.30.420.10">
    <property type="entry name" value="Ribonuclease H-like superfamily/Ribonuclease H"/>
    <property type="match status" value="1"/>
</dbReference>
<dbReference type="InterPro" id="IPR012337">
    <property type="entry name" value="RNaseH-like_sf"/>
</dbReference>
<dbReference type="PROSITE" id="PS50994">
    <property type="entry name" value="INTEGRASE"/>
    <property type="match status" value="1"/>
</dbReference>
<dbReference type="SUPFAM" id="SSF46689">
    <property type="entry name" value="Homeodomain-like"/>
    <property type="match status" value="1"/>
</dbReference>
<evidence type="ECO:0000259" key="1">
    <source>
        <dbReference type="PROSITE" id="PS50994"/>
    </source>
</evidence>
<evidence type="ECO:0000313" key="3">
    <source>
        <dbReference type="Proteomes" id="UP000177349"/>
    </source>
</evidence>
<gene>
    <name evidence="2" type="ORF">A3B31_03205</name>
</gene>
<dbReference type="PANTHER" id="PTHR47515:SF2">
    <property type="entry name" value="INTEGRASE CORE DOMAIN PROTEIN"/>
    <property type="match status" value="1"/>
</dbReference>
<organism evidence="2 3">
    <name type="scientific">Candidatus Komeilibacteria bacterium RIFCSPLOWO2_01_FULL_53_11</name>
    <dbReference type="NCBI Taxonomy" id="1798552"/>
    <lineage>
        <taxon>Bacteria</taxon>
        <taxon>Candidatus Komeiliibacteriota</taxon>
    </lineage>
</organism>
<comment type="caution">
    <text evidence="2">The sequence shown here is derived from an EMBL/GenBank/DDBJ whole genome shotgun (WGS) entry which is preliminary data.</text>
</comment>
<name>A0A1G2BUH6_9BACT</name>
<dbReference type="Pfam" id="PF13565">
    <property type="entry name" value="HTH_32"/>
    <property type="match status" value="1"/>
</dbReference>
<reference evidence="2 3" key="1">
    <citation type="journal article" date="2016" name="Nat. Commun.">
        <title>Thousands of microbial genomes shed light on interconnected biogeochemical processes in an aquifer system.</title>
        <authorList>
            <person name="Anantharaman K."/>
            <person name="Brown C.T."/>
            <person name="Hug L.A."/>
            <person name="Sharon I."/>
            <person name="Castelle C.J."/>
            <person name="Probst A.J."/>
            <person name="Thomas B.C."/>
            <person name="Singh A."/>
            <person name="Wilkins M.J."/>
            <person name="Karaoz U."/>
            <person name="Brodie E.L."/>
            <person name="Williams K.H."/>
            <person name="Hubbard S.S."/>
            <person name="Banfield J.F."/>
        </authorList>
    </citation>
    <scope>NUCLEOTIDE SEQUENCE [LARGE SCALE GENOMIC DNA]</scope>
</reference>
<dbReference type="InterPro" id="IPR001584">
    <property type="entry name" value="Integrase_cat-core"/>
</dbReference>
<feature type="domain" description="Integrase catalytic" evidence="1">
    <location>
        <begin position="134"/>
        <end position="290"/>
    </location>
</feature>
<dbReference type="GO" id="GO:0003676">
    <property type="term" value="F:nucleic acid binding"/>
    <property type="evidence" value="ECO:0007669"/>
    <property type="project" value="InterPro"/>
</dbReference>
<dbReference type="Proteomes" id="UP000177349">
    <property type="component" value="Unassembled WGS sequence"/>
</dbReference>